<evidence type="ECO:0000313" key="2">
    <source>
        <dbReference type="EMBL" id="AWB09427.1"/>
    </source>
</evidence>
<gene>
    <name evidence="2" type="ORF">TDSAC_0037</name>
</gene>
<dbReference type="Pfam" id="PF13382">
    <property type="entry name" value="Adenine_deam_C"/>
    <property type="match status" value="1"/>
</dbReference>
<name>A0A2R4VY31_THEAF</name>
<feature type="domain" description="Adenine deaminase C-terminal" evidence="1">
    <location>
        <begin position="91"/>
        <end position="147"/>
    </location>
</feature>
<evidence type="ECO:0000259" key="1">
    <source>
        <dbReference type="Pfam" id="PF13382"/>
    </source>
</evidence>
<dbReference type="InterPro" id="IPR026912">
    <property type="entry name" value="Adenine_deam_C"/>
</dbReference>
<protein>
    <submittedName>
        <fullName evidence="2">Adenine deaminase C-terminal domain-containing protein</fullName>
    </submittedName>
</protein>
<dbReference type="EMBL" id="CP020921">
    <property type="protein sequence ID" value="AWB09427.1"/>
    <property type="molecule type" value="Genomic_DNA"/>
</dbReference>
<reference evidence="2 3" key="1">
    <citation type="submission" date="2017-04" db="EMBL/GenBank/DDBJ databases">
        <title>Genomic insights into metabolism of Thermodesulfobium acidiphilum.</title>
        <authorList>
            <person name="Toshchakov S.V."/>
            <person name="Frolov E.N."/>
            <person name="Kublanov I.V."/>
            <person name="Samarov N.I."/>
            <person name="Novikov A."/>
            <person name="Lebedinsky A.V."/>
            <person name="Bonch-Osmolovskaya E.A."/>
            <person name="Chernyh N.A."/>
        </authorList>
    </citation>
    <scope>NUCLEOTIDE SEQUENCE [LARGE SCALE GENOMIC DNA]</scope>
    <source>
        <strain evidence="2 3">3127-1</strain>
    </source>
</reference>
<sequence length="150" mass="16982">MLDVAINNCFIPDFERNIFIKASVGIRENLISYNTLNHYGLNIYSQVKEGSFANLVLFKDFKEFEICKVIVNGKIIDNFNTKQKRFSKAFLNSLEGGLVYFDGEYFTQVVLPLAGILSNLDEDNLISELGRLNAIVKKNGCKLSEICLAR</sequence>
<evidence type="ECO:0000313" key="3">
    <source>
        <dbReference type="Proteomes" id="UP000244792"/>
    </source>
</evidence>
<dbReference type="AlphaFoldDB" id="A0A2R4VY31"/>
<organism evidence="2 3">
    <name type="scientific">Thermodesulfobium acidiphilum</name>
    <dbReference type="NCBI Taxonomy" id="1794699"/>
    <lineage>
        <taxon>Bacteria</taxon>
        <taxon>Pseudomonadati</taxon>
        <taxon>Thermodesulfobiota</taxon>
        <taxon>Thermodesulfobiia</taxon>
        <taxon>Thermodesulfobiales</taxon>
        <taxon>Thermodesulfobiaceae</taxon>
        <taxon>Thermodesulfobium</taxon>
    </lineage>
</organism>
<dbReference type="KEGG" id="taci:TDSAC_0037"/>
<accession>A0A2R4VY31</accession>
<dbReference type="RefSeq" id="WP_108307690.1">
    <property type="nucleotide sequence ID" value="NZ_CP020921.1"/>
</dbReference>
<dbReference type="Proteomes" id="UP000244792">
    <property type="component" value="Chromosome"/>
</dbReference>
<proteinExistence type="predicted"/>
<keyword evidence="3" id="KW-1185">Reference proteome</keyword>
<dbReference type="OrthoDB" id="9775607at2"/>